<proteinExistence type="inferred from homology"/>
<reference evidence="2" key="1">
    <citation type="submission" date="2020-06" db="EMBL/GenBank/DDBJ databases">
        <title>Unique genomic features of the anaerobic methanotrophic archaea.</title>
        <authorList>
            <person name="Chadwick G.L."/>
            <person name="Skennerton C.T."/>
            <person name="Laso-Perez R."/>
            <person name="Leu A.O."/>
            <person name="Speth D.R."/>
            <person name="Yu H."/>
            <person name="Morgan-Lang C."/>
            <person name="Hatzenpichler R."/>
            <person name="Goudeau D."/>
            <person name="Malmstrom R."/>
            <person name="Brazelton W.J."/>
            <person name="Woyke T."/>
            <person name="Hallam S.J."/>
            <person name="Tyson G.W."/>
            <person name="Wegener G."/>
            <person name="Boetius A."/>
            <person name="Orphan V."/>
        </authorList>
    </citation>
    <scope>NUCLEOTIDE SEQUENCE</scope>
</reference>
<evidence type="ECO:0000256" key="1">
    <source>
        <dbReference type="ARBA" id="ARBA00005651"/>
    </source>
</evidence>
<dbReference type="PANTHER" id="PTHR37525:SF1">
    <property type="entry name" value="UPF0175 PROTEIN SSL1255"/>
    <property type="match status" value="1"/>
</dbReference>
<comment type="similarity">
    <text evidence="1">Belongs to the UPF0175 family.</text>
</comment>
<dbReference type="EMBL" id="MT631613">
    <property type="protein sequence ID" value="QNO55395.1"/>
    <property type="molecule type" value="Genomic_DNA"/>
</dbReference>
<dbReference type="AlphaFoldDB" id="A0A7G9Z561"/>
<dbReference type="InterPro" id="IPR005368">
    <property type="entry name" value="UPF0175"/>
</dbReference>
<name>A0A7G9Z561_9EURY</name>
<dbReference type="Pfam" id="PF03683">
    <property type="entry name" value="UPF0175"/>
    <property type="match status" value="1"/>
</dbReference>
<dbReference type="PANTHER" id="PTHR37525">
    <property type="entry name" value="UPF0175 PROTEIN SSL1255"/>
    <property type="match status" value="1"/>
</dbReference>
<evidence type="ECO:0000313" key="2">
    <source>
        <dbReference type="EMBL" id="QNO55395.1"/>
    </source>
</evidence>
<gene>
    <name evidence="2" type="ORF">BNGNOALE_00021</name>
</gene>
<sequence>MKIAAVVELYKKGEMSISKAAELAGLNIEEMKRVLADRGVEIKRGFTKNRKTAAGALSGMMRFLNV</sequence>
<dbReference type="InterPro" id="IPR052264">
    <property type="entry name" value="UPF0175_domain"/>
</dbReference>
<protein>
    <submittedName>
        <fullName evidence="2">Uncharacterized protein</fullName>
    </submittedName>
</protein>
<accession>A0A7G9Z561</accession>
<organism evidence="2">
    <name type="scientific">Candidatus Methanophaga sp. ANME-1 ERB7</name>
    <dbReference type="NCBI Taxonomy" id="2759913"/>
    <lineage>
        <taxon>Archaea</taxon>
        <taxon>Methanobacteriati</taxon>
        <taxon>Methanobacteriota</taxon>
        <taxon>Stenosarchaea group</taxon>
        <taxon>Methanomicrobia</taxon>
        <taxon>Candidatus Methanophagales</taxon>
        <taxon>Candidatus Methanophagaceae</taxon>
        <taxon>Candidatus Methanophaga</taxon>
    </lineage>
</organism>